<gene>
    <name evidence="2" type="ORF">AV530_017015</name>
</gene>
<evidence type="ECO:0000313" key="2">
    <source>
        <dbReference type="EMBL" id="OPJ67100.1"/>
    </source>
</evidence>
<evidence type="ECO:0000256" key="1">
    <source>
        <dbReference type="SAM" id="MobiDB-lite"/>
    </source>
</evidence>
<name>A0A1V4J4P8_PATFA</name>
<feature type="region of interest" description="Disordered" evidence="1">
    <location>
        <begin position="26"/>
        <end position="48"/>
    </location>
</feature>
<keyword evidence="3" id="KW-1185">Reference proteome</keyword>
<comment type="caution">
    <text evidence="2">The sequence shown here is derived from an EMBL/GenBank/DDBJ whole genome shotgun (WGS) entry which is preliminary data.</text>
</comment>
<dbReference type="Proteomes" id="UP000190648">
    <property type="component" value="Unassembled WGS sequence"/>
</dbReference>
<protein>
    <submittedName>
        <fullName evidence="2">Uncharacterized protein</fullName>
    </submittedName>
</protein>
<organism evidence="2 3">
    <name type="scientific">Patagioenas fasciata monilis</name>
    <dbReference type="NCBI Taxonomy" id="372326"/>
    <lineage>
        <taxon>Eukaryota</taxon>
        <taxon>Metazoa</taxon>
        <taxon>Chordata</taxon>
        <taxon>Craniata</taxon>
        <taxon>Vertebrata</taxon>
        <taxon>Euteleostomi</taxon>
        <taxon>Archelosauria</taxon>
        <taxon>Archosauria</taxon>
        <taxon>Dinosauria</taxon>
        <taxon>Saurischia</taxon>
        <taxon>Theropoda</taxon>
        <taxon>Coelurosauria</taxon>
        <taxon>Aves</taxon>
        <taxon>Neognathae</taxon>
        <taxon>Neoaves</taxon>
        <taxon>Columbimorphae</taxon>
        <taxon>Columbiformes</taxon>
        <taxon>Columbidae</taxon>
        <taxon>Patagioenas</taxon>
    </lineage>
</organism>
<dbReference type="AlphaFoldDB" id="A0A1V4J4P8"/>
<dbReference type="EMBL" id="LSYS01009367">
    <property type="protein sequence ID" value="OPJ67100.1"/>
    <property type="molecule type" value="Genomic_DNA"/>
</dbReference>
<feature type="compositionally biased region" description="Low complexity" evidence="1">
    <location>
        <begin position="34"/>
        <end position="44"/>
    </location>
</feature>
<evidence type="ECO:0000313" key="3">
    <source>
        <dbReference type="Proteomes" id="UP000190648"/>
    </source>
</evidence>
<sequence length="93" mass="10466">MRALATHTLKLQSAVQQIMNQKCPFVSMGRGGHSTSPSSPKSPTALCMPQDRKPISYAKVFLPLLKFTRSHTFFGKLDRNEDTVCDVQYLENH</sequence>
<reference evidence="2 3" key="1">
    <citation type="submission" date="2016-02" db="EMBL/GenBank/DDBJ databases">
        <title>Band-tailed pigeon sequencing and assembly.</title>
        <authorList>
            <person name="Soares A.E."/>
            <person name="Novak B.J."/>
            <person name="Rice E.S."/>
            <person name="O'Connell B."/>
            <person name="Chang D."/>
            <person name="Weber S."/>
            <person name="Shapiro B."/>
        </authorList>
    </citation>
    <scope>NUCLEOTIDE SEQUENCE [LARGE SCALE GENOMIC DNA]</scope>
    <source>
        <strain evidence="2">BTP2013</strain>
        <tissue evidence="2">Blood</tissue>
    </source>
</reference>
<accession>A0A1V4J4P8</accession>
<proteinExistence type="predicted"/>